<feature type="compositionally biased region" description="Polar residues" evidence="1">
    <location>
        <begin position="460"/>
        <end position="469"/>
    </location>
</feature>
<dbReference type="Gene3D" id="3.40.30.10">
    <property type="entry name" value="Glutaredoxin"/>
    <property type="match status" value="1"/>
</dbReference>
<gene>
    <name evidence="3" type="ORF">CYMTET_42055</name>
</gene>
<dbReference type="Pfam" id="PF07683">
    <property type="entry name" value="CobW_C"/>
    <property type="match status" value="1"/>
</dbReference>
<dbReference type="SUPFAM" id="SSF52833">
    <property type="entry name" value="Thioredoxin-like"/>
    <property type="match status" value="1"/>
</dbReference>
<sequence length="735" mass="76866">MGLGRDFISQQTLKELSEEQQKVGYATSGKPEGEDEDDEDEDYEDDEDEDEYVGDLLVAHVEAADVILLANSGALSEEALAQLKAVLGMINRHAQLLRVDTTPIAGILGPGGKAPIEEKIPGWLRAMKGDNPPEVHGTGGIVYRARRPFHPGRLYAWLMDNLFLLKEDGVTTAPETDAPAPVPTASVAAGGTESALVRSTIEAAVRAAECAGMVAQMQGADPAVAAAASAAAAALAAAASVTSARAPSPRHSSAGGAAVSGGETKYGQVLRAKGFLWLATRNDQCGEWTQVGNMVTVSCGGPWFALTPKNEWPTEPSQLAELQKDFHEDPAIGDRRQELVFLGVGLKEAELRSALDSCLATPDEMAALSGGGAPARQASQQDPFAPWPKAVTMIEAAMQSIFQPAFSGGAATCLPCAPCKPGGGGNQQALPPLDSEPAPPSPAASRKAPAASVSTPSSSLQGALPSQASPPAGRMSPAPAALAPRGVQMVTKGAAEFKQALLGAQKAGEVMMAMWGEASDPTCQSLKPAIHRLTSRHRTTQFVQIDVAVSAMNQKLAVAMGVKAYPTFQLYKGSKRMAVVTGSEALDTVALEAAIAEHAPLQSATEPLAALSSGSVAADAAKEKATSQAAAAAVPDAEDASVYDPPPDKPLKGGVRRVIKGQKAVLYPKMPCLKCGCPWWQGEGWEAHCIRCGWDCETGGYDDDSQPLPAFKGRWKRYREYILKGKTAPWKGLKG</sequence>
<evidence type="ECO:0000313" key="3">
    <source>
        <dbReference type="EMBL" id="KAK3248482.1"/>
    </source>
</evidence>
<dbReference type="InterPro" id="IPR013766">
    <property type="entry name" value="Thioredoxin_domain"/>
</dbReference>
<dbReference type="PANTHER" id="PTHR43603:SF1">
    <property type="entry name" value="ZINC-REGULATED GTPASE METALLOPROTEIN ACTIVATOR 1"/>
    <property type="match status" value="1"/>
</dbReference>
<dbReference type="CDD" id="cd02947">
    <property type="entry name" value="TRX_family"/>
    <property type="match status" value="1"/>
</dbReference>
<dbReference type="Proteomes" id="UP001190700">
    <property type="component" value="Unassembled WGS sequence"/>
</dbReference>
<reference evidence="3 4" key="1">
    <citation type="journal article" date="2015" name="Genome Biol. Evol.">
        <title>Comparative Genomics of a Bacterivorous Green Alga Reveals Evolutionary Causalities and Consequences of Phago-Mixotrophic Mode of Nutrition.</title>
        <authorList>
            <person name="Burns J.A."/>
            <person name="Paasch A."/>
            <person name="Narechania A."/>
            <person name="Kim E."/>
        </authorList>
    </citation>
    <scope>NUCLEOTIDE SEQUENCE [LARGE SCALE GENOMIC DNA]</scope>
    <source>
        <strain evidence="3 4">PLY_AMNH</strain>
    </source>
</reference>
<organism evidence="3 4">
    <name type="scientific">Cymbomonas tetramitiformis</name>
    <dbReference type="NCBI Taxonomy" id="36881"/>
    <lineage>
        <taxon>Eukaryota</taxon>
        <taxon>Viridiplantae</taxon>
        <taxon>Chlorophyta</taxon>
        <taxon>Pyramimonadophyceae</taxon>
        <taxon>Pyramimonadales</taxon>
        <taxon>Pyramimonadaceae</taxon>
        <taxon>Cymbomonas</taxon>
    </lineage>
</organism>
<dbReference type="InterPro" id="IPR011629">
    <property type="entry name" value="CobW-like_C"/>
</dbReference>
<dbReference type="Pfam" id="PF00085">
    <property type="entry name" value="Thioredoxin"/>
    <property type="match status" value="1"/>
</dbReference>
<feature type="compositionally biased region" description="Low complexity" evidence="1">
    <location>
        <begin position="443"/>
        <end position="459"/>
    </location>
</feature>
<protein>
    <recommendedName>
        <fullName evidence="2">CobW C-terminal domain-containing protein</fullName>
    </recommendedName>
</protein>
<feature type="region of interest" description="Disordered" evidence="1">
    <location>
        <begin position="424"/>
        <end position="479"/>
    </location>
</feature>
<feature type="region of interest" description="Disordered" evidence="1">
    <location>
        <begin position="17"/>
        <end position="50"/>
    </location>
</feature>
<evidence type="ECO:0000259" key="2">
    <source>
        <dbReference type="SMART" id="SM00833"/>
    </source>
</evidence>
<feature type="domain" description="CobW C-terminal" evidence="2">
    <location>
        <begin position="138"/>
        <end position="359"/>
    </location>
</feature>
<dbReference type="AlphaFoldDB" id="A0AAE0F214"/>
<dbReference type="InterPro" id="IPR036249">
    <property type="entry name" value="Thioredoxin-like_sf"/>
</dbReference>
<dbReference type="EMBL" id="LGRX02028038">
    <property type="protein sequence ID" value="KAK3248482.1"/>
    <property type="molecule type" value="Genomic_DNA"/>
</dbReference>
<dbReference type="SUPFAM" id="SSF90002">
    <property type="entry name" value="Hypothetical protein YjiA, C-terminal domain"/>
    <property type="match status" value="1"/>
</dbReference>
<dbReference type="SMART" id="SM00833">
    <property type="entry name" value="CobW_C"/>
    <property type="match status" value="1"/>
</dbReference>
<proteinExistence type="predicted"/>
<evidence type="ECO:0000313" key="4">
    <source>
        <dbReference type="Proteomes" id="UP001190700"/>
    </source>
</evidence>
<dbReference type="InterPro" id="IPR051927">
    <property type="entry name" value="Zn_Chap_cDPG_Synth"/>
</dbReference>
<feature type="compositionally biased region" description="Acidic residues" evidence="1">
    <location>
        <begin position="33"/>
        <end position="50"/>
    </location>
</feature>
<accession>A0AAE0F214</accession>
<keyword evidence="4" id="KW-1185">Reference proteome</keyword>
<name>A0AAE0F214_9CHLO</name>
<comment type="caution">
    <text evidence="3">The sequence shown here is derived from an EMBL/GenBank/DDBJ whole genome shotgun (WGS) entry which is preliminary data.</text>
</comment>
<dbReference type="PANTHER" id="PTHR43603">
    <property type="entry name" value="COBW DOMAIN-CONTAINING PROTEIN DDB_G0274527"/>
    <property type="match status" value="1"/>
</dbReference>
<evidence type="ECO:0000256" key="1">
    <source>
        <dbReference type="SAM" id="MobiDB-lite"/>
    </source>
</evidence>